<evidence type="ECO:0000256" key="4">
    <source>
        <dbReference type="ARBA" id="ARBA00022729"/>
    </source>
</evidence>
<evidence type="ECO:0000259" key="11">
    <source>
        <dbReference type="Pfam" id="PF10290"/>
    </source>
</evidence>
<evidence type="ECO:0000256" key="3">
    <source>
        <dbReference type="ARBA" id="ARBA00012780"/>
    </source>
</evidence>
<evidence type="ECO:0000313" key="13">
    <source>
        <dbReference type="Proteomes" id="UP000664169"/>
    </source>
</evidence>
<comment type="caution">
    <text evidence="12">The sequence shown here is derived from an EMBL/GenBank/DDBJ whole genome shotgun (WGS) entry which is preliminary data.</text>
</comment>
<feature type="region of interest" description="Disordered" evidence="8">
    <location>
        <begin position="95"/>
        <end position="131"/>
    </location>
</feature>
<feature type="compositionally biased region" description="Basic residues" evidence="8">
    <location>
        <begin position="119"/>
        <end position="130"/>
    </location>
</feature>
<evidence type="ECO:0000256" key="5">
    <source>
        <dbReference type="ARBA" id="ARBA00022801"/>
    </source>
</evidence>
<dbReference type="OrthoDB" id="118256at2759"/>
<feature type="compositionally biased region" description="Basic and acidic residues" evidence="8">
    <location>
        <begin position="99"/>
        <end position="118"/>
    </location>
</feature>
<proteinExistence type="inferred from homology"/>
<comment type="similarity">
    <text evidence="2">Belongs to the PGA52 family.</text>
</comment>
<dbReference type="InterPro" id="IPR018805">
    <property type="entry name" value="YJL171C/Tos1_C"/>
</dbReference>
<dbReference type="GO" id="GO:0071555">
    <property type="term" value="P:cell wall organization"/>
    <property type="evidence" value="ECO:0007669"/>
    <property type="project" value="UniProtKB-KW"/>
</dbReference>
<dbReference type="PANTHER" id="PTHR31737">
    <property type="entry name" value="PROTEIN TOS1"/>
    <property type="match status" value="1"/>
</dbReference>
<keyword evidence="13" id="KW-1185">Reference proteome</keyword>
<dbReference type="EC" id="3.2.1.39" evidence="3"/>
<dbReference type="Proteomes" id="UP000664169">
    <property type="component" value="Unassembled WGS sequence"/>
</dbReference>
<dbReference type="PANTHER" id="PTHR31737:SF2">
    <property type="entry name" value="PROTEIN TOS1"/>
    <property type="match status" value="1"/>
</dbReference>
<organism evidence="12 13">
    <name type="scientific">Gomphillus americanus</name>
    <dbReference type="NCBI Taxonomy" id="1940652"/>
    <lineage>
        <taxon>Eukaryota</taxon>
        <taxon>Fungi</taxon>
        <taxon>Dikarya</taxon>
        <taxon>Ascomycota</taxon>
        <taxon>Pezizomycotina</taxon>
        <taxon>Lecanoromycetes</taxon>
        <taxon>OSLEUM clade</taxon>
        <taxon>Ostropomycetidae</taxon>
        <taxon>Ostropales</taxon>
        <taxon>Graphidaceae</taxon>
        <taxon>Gomphilloideae</taxon>
        <taxon>Gomphillus</taxon>
    </lineage>
</organism>
<feature type="domain" description="Cell wall protein YJL171C/Tos1 C-terminal" evidence="10">
    <location>
        <begin position="216"/>
        <end position="450"/>
    </location>
</feature>
<feature type="chain" id="PRO_5034929804" description="glucan endo-1,3-beta-D-glucosidase" evidence="9">
    <location>
        <begin position="17"/>
        <end position="491"/>
    </location>
</feature>
<feature type="signal peptide" evidence="9">
    <location>
        <begin position="1"/>
        <end position="16"/>
    </location>
</feature>
<evidence type="ECO:0000259" key="10">
    <source>
        <dbReference type="Pfam" id="PF10287"/>
    </source>
</evidence>
<keyword evidence="4 9" id="KW-0732">Signal</keyword>
<keyword evidence="6" id="KW-0326">Glycosidase</keyword>
<gene>
    <name evidence="12" type="ORF">GOMPHAMPRED_005933</name>
</gene>
<evidence type="ECO:0000256" key="7">
    <source>
        <dbReference type="ARBA" id="ARBA00023316"/>
    </source>
</evidence>
<accession>A0A8H3FWW6</accession>
<comment type="catalytic activity">
    <reaction evidence="1">
        <text>Hydrolysis of (1-&gt;3)-beta-D-glucosidic linkages in (1-&gt;3)-beta-D-glucans.</text>
        <dbReference type="EC" id="3.2.1.39"/>
    </reaction>
</comment>
<dbReference type="InterPro" id="IPR018807">
    <property type="entry name" value="YJL171C/Tos1_N"/>
</dbReference>
<name>A0A8H3FWW6_9LECA</name>
<feature type="region of interest" description="Disordered" evidence="8">
    <location>
        <begin position="188"/>
        <end position="216"/>
    </location>
</feature>
<evidence type="ECO:0000313" key="12">
    <source>
        <dbReference type="EMBL" id="CAF9931530.1"/>
    </source>
</evidence>
<reference evidence="12" key="1">
    <citation type="submission" date="2021-03" db="EMBL/GenBank/DDBJ databases">
        <authorList>
            <person name="Tagirdzhanova G."/>
        </authorList>
    </citation>
    <scope>NUCLEOTIDE SEQUENCE</scope>
</reference>
<dbReference type="EMBL" id="CAJPDQ010000039">
    <property type="protein sequence ID" value="CAF9931530.1"/>
    <property type="molecule type" value="Genomic_DNA"/>
</dbReference>
<dbReference type="AlphaFoldDB" id="A0A8H3FWW6"/>
<dbReference type="Pfam" id="PF10290">
    <property type="entry name" value="YJL171C_Tos1_N"/>
    <property type="match status" value="1"/>
</dbReference>
<evidence type="ECO:0000256" key="6">
    <source>
        <dbReference type="ARBA" id="ARBA00023295"/>
    </source>
</evidence>
<evidence type="ECO:0000256" key="2">
    <source>
        <dbReference type="ARBA" id="ARBA00006055"/>
    </source>
</evidence>
<feature type="compositionally biased region" description="Low complexity" evidence="8">
    <location>
        <begin position="188"/>
        <end position="212"/>
    </location>
</feature>
<evidence type="ECO:0000256" key="9">
    <source>
        <dbReference type="SAM" id="SignalP"/>
    </source>
</evidence>
<feature type="domain" description="Cell wall protein YJL171C/Tos1 N-terminal" evidence="11">
    <location>
        <begin position="27"/>
        <end position="94"/>
    </location>
</feature>
<evidence type="ECO:0000256" key="1">
    <source>
        <dbReference type="ARBA" id="ARBA00000382"/>
    </source>
</evidence>
<protein>
    <recommendedName>
        <fullName evidence="3">glucan endo-1,3-beta-D-glucosidase</fullName>
        <ecNumber evidence="3">3.2.1.39</ecNumber>
    </recommendedName>
</protein>
<dbReference type="Pfam" id="PF10287">
    <property type="entry name" value="YJL171C_Tos1_C"/>
    <property type="match status" value="1"/>
</dbReference>
<keyword evidence="5" id="KW-0378">Hydrolase</keyword>
<keyword evidence="7" id="KW-0961">Cell wall biogenesis/degradation</keyword>
<evidence type="ECO:0000256" key="8">
    <source>
        <dbReference type="SAM" id="MobiDB-lite"/>
    </source>
</evidence>
<dbReference type="GO" id="GO:0042973">
    <property type="term" value="F:glucan endo-1,3-beta-D-glucosidase activity"/>
    <property type="evidence" value="ECO:0007669"/>
    <property type="project" value="UniProtKB-EC"/>
</dbReference>
<sequence>MYASIVLFLAASTAQAAAVGNGQTTNNIVFNGLPGSYTYQRAASLEVSGEWPNINVNCALENVEAQGPIAPLTNEMHHLFRGPINLKQFAVYQPSNTPAKRETIRESPMERRGRMTHLDKHKQKHKRAHNHGVEKRAVGDWVTATIDGQVVSWVNEYSGQPTPAAQAPAAQAPAAAVAPATTPSAAAVVPASAPASPSPKNNPSSSTSSTSNLGTGSWTRTGYFNGDSGHTENLLFTANNKWINGFGFAQGYVASNGMNNVDSPQVLSGFIPDNYEVIVSSAQLCSDSDKTGGCRVVAPGSDAAHGFGGDRIVVMEYTMPESTCTDCTNTISGGGDLNTNLPAIWALGSDVVNIAQYGAGPDGVCSGWGSGAGEFDIHEVLPGDEPKNIGYASFHMGNHYSGTPAQGFVRPTGSATQKLAYVLSGSYAGIHILGDDFNMDDGLDADDVQALIAGQSTASSSNKGLFKLANSGSPAYAAEVPSTTFTAILSG</sequence>